<reference evidence="1 2" key="1">
    <citation type="journal article" date="2018" name="Sci. Rep.">
        <title>Genomic signatures of local adaptation to the degree of environmental predictability in rotifers.</title>
        <authorList>
            <person name="Franch-Gras L."/>
            <person name="Hahn C."/>
            <person name="Garcia-Roger E.M."/>
            <person name="Carmona M.J."/>
            <person name="Serra M."/>
            <person name="Gomez A."/>
        </authorList>
    </citation>
    <scope>NUCLEOTIDE SEQUENCE [LARGE SCALE GENOMIC DNA]</scope>
    <source>
        <strain evidence="1">HYR1</strain>
    </source>
</reference>
<dbReference type="Proteomes" id="UP000276133">
    <property type="component" value="Unassembled WGS sequence"/>
</dbReference>
<name>A0A3M7TB01_BRAPC</name>
<dbReference type="AlphaFoldDB" id="A0A3M7TB01"/>
<organism evidence="1 2">
    <name type="scientific">Brachionus plicatilis</name>
    <name type="common">Marine rotifer</name>
    <name type="synonym">Brachionus muelleri</name>
    <dbReference type="NCBI Taxonomy" id="10195"/>
    <lineage>
        <taxon>Eukaryota</taxon>
        <taxon>Metazoa</taxon>
        <taxon>Spiralia</taxon>
        <taxon>Gnathifera</taxon>
        <taxon>Rotifera</taxon>
        <taxon>Eurotatoria</taxon>
        <taxon>Monogononta</taxon>
        <taxon>Pseudotrocha</taxon>
        <taxon>Ploima</taxon>
        <taxon>Brachionidae</taxon>
        <taxon>Brachionus</taxon>
    </lineage>
</organism>
<keyword evidence="2" id="KW-1185">Reference proteome</keyword>
<evidence type="ECO:0000313" key="2">
    <source>
        <dbReference type="Proteomes" id="UP000276133"/>
    </source>
</evidence>
<protein>
    <submittedName>
        <fullName evidence="1">Uncharacterized protein</fullName>
    </submittedName>
</protein>
<gene>
    <name evidence="1" type="ORF">BpHYR1_032471</name>
</gene>
<evidence type="ECO:0000313" key="1">
    <source>
        <dbReference type="EMBL" id="RNA44811.1"/>
    </source>
</evidence>
<comment type="caution">
    <text evidence="1">The sequence shown here is derived from an EMBL/GenBank/DDBJ whole genome shotgun (WGS) entry which is preliminary data.</text>
</comment>
<dbReference type="EMBL" id="REGN01000057">
    <property type="protein sequence ID" value="RNA44811.1"/>
    <property type="molecule type" value="Genomic_DNA"/>
</dbReference>
<accession>A0A3M7TB01</accession>
<proteinExistence type="predicted"/>
<sequence>MLELYKSQDKKSYQVKNKSNLDFNLIKIIILTCNNDHVTMATASMLRHTLAVAELHFRKCEIFYSNA</sequence>